<keyword evidence="5" id="KW-1015">Disulfide bond</keyword>
<dbReference type="InParanoid" id="A0A6I9VIP3"/>
<reference evidence="8" key="1">
    <citation type="submission" date="2025-05" db="UniProtKB">
        <authorList>
            <consortium name="RefSeq"/>
        </authorList>
    </citation>
    <scope>NUCLEOTIDE SEQUENCE [LARGE SCALE GENOMIC DNA]</scope>
</reference>
<evidence type="ECO:0000256" key="3">
    <source>
        <dbReference type="ARBA" id="ARBA00022801"/>
    </source>
</evidence>
<evidence type="ECO:0000313" key="9">
    <source>
        <dbReference type="RefSeq" id="XP_011211650.2"/>
    </source>
</evidence>
<proteinExistence type="inferred from homology"/>
<dbReference type="PANTHER" id="PTHR24276:SF96">
    <property type="entry name" value="PEPTIDASE S1 DOMAIN-CONTAINING PROTEIN"/>
    <property type="match status" value="1"/>
</dbReference>
<feature type="signal peptide" evidence="6">
    <location>
        <begin position="1"/>
        <end position="23"/>
    </location>
</feature>
<evidence type="ECO:0000256" key="5">
    <source>
        <dbReference type="ARBA" id="ARBA00023157"/>
    </source>
</evidence>
<gene>
    <name evidence="9" type="primary">LOC105231857</name>
</gene>
<dbReference type="AlphaFoldDB" id="A0A6I9VIP3"/>
<dbReference type="InterPro" id="IPR001254">
    <property type="entry name" value="Trypsin_dom"/>
</dbReference>
<dbReference type="OrthoDB" id="8440449at2759"/>
<sequence length="283" mass="30585">MWSFTKLNIFFTLLAVAITCSCALRMHGEPYEGLRYRNTRPTEASSAAGATGRIVGGQEAIAASAPWQVSLQNIYGNHFCGGAIIHDRFVVTAASCVSGLQKSWIMVVTSTNDWMGEAWWYAVSAIHVHCNFDKPLYHNDIALLELATLIAYDDKTQNITIADEDELVEGETLTMTGWGSSVEGGAYPNALQQLSVNYLPYEKCRSAYGGSEDVDMGHLCTTSPVGQGACHGDTGGPLVNAEGKLVGVGNWGIPCGRGFPDVFAKMSYHADWIRSTINGCQQT</sequence>
<evidence type="ECO:0000256" key="4">
    <source>
        <dbReference type="ARBA" id="ARBA00022825"/>
    </source>
</evidence>
<keyword evidence="4" id="KW-0720">Serine protease</keyword>
<protein>
    <submittedName>
        <fullName evidence="9">Chymotrypsin-2</fullName>
    </submittedName>
</protein>
<dbReference type="PANTHER" id="PTHR24276">
    <property type="entry name" value="POLYSERASE-RELATED"/>
    <property type="match status" value="1"/>
</dbReference>
<dbReference type="PROSITE" id="PS51257">
    <property type="entry name" value="PROKAR_LIPOPROTEIN"/>
    <property type="match status" value="1"/>
</dbReference>
<dbReference type="PRINTS" id="PR00722">
    <property type="entry name" value="CHYMOTRYPSIN"/>
</dbReference>
<feature type="chain" id="PRO_5047201134" evidence="6">
    <location>
        <begin position="24"/>
        <end position="283"/>
    </location>
</feature>
<dbReference type="CDD" id="cd00190">
    <property type="entry name" value="Tryp_SPc"/>
    <property type="match status" value="1"/>
</dbReference>
<dbReference type="RefSeq" id="XP_011211650.2">
    <property type="nucleotide sequence ID" value="XM_011213348.4"/>
</dbReference>
<dbReference type="Gene3D" id="2.40.10.10">
    <property type="entry name" value="Trypsin-like serine proteases"/>
    <property type="match status" value="1"/>
</dbReference>
<dbReference type="FunCoup" id="A0A6I9VIP3">
    <property type="interactions" value="3"/>
</dbReference>
<keyword evidence="6" id="KW-0732">Signal</keyword>
<dbReference type="GO" id="GO:0004252">
    <property type="term" value="F:serine-type endopeptidase activity"/>
    <property type="evidence" value="ECO:0007669"/>
    <property type="project" value="InterPro"/>
</dbReference>
<evidence type="ECO:0000256" key="6">
    <source>
        <dbReference type="SAM" id="SignalP"/>
    </source>
</evidence>
<accession>A0A6I9VIP3</accession>
<dbReference type="GeneID" id="105231857"/>
<dbReference type="GO" id="GO:0016485">
    <property type="term" value="P:protein processing"/>
    <property type="evidence" value="ECO:0007669"/>
    <property type="project" value="UniProtKB-ARBA"/>
</dbReference>
<dbReference type="Pfam" id="PF00089">
    <property type="entry name" value="Trypsin"/>
    <property type="match status" value="1"/>
</dbReference>
<evidence type="ECO:0000256" key="1">
    <source>
        <dbReference type="ARBA" id="ARBA00007664"/>
    </source>
</evidence>
<dbReference type="GO" id="GO:0005576">
    <property type="term" value="C:extracellular region"/>
    <property type="evidence" value="ECO:0007669"/>
    <property type="project" value="UniProtKB-SubCell"/>
</dbReference>
<dbReference type="SUPFAM" id="SSF50494">
    <property type="entry name" value="Trypsin-like serine proteases"/>
    <property type="match status" value="1"/>
</dbReference>
<dbReference type="SMART" id="SM00020">
    <property type="entry name" value="Tryp_SPc"/>
    <property type="match status" value="1"/>
</dbReference>
<evidence type="ECO:0000256" key="2">
    <source>
        <dbReference type="ARBA" id="ARBA00022670"/>
    </source>
</evidence>
<dbReference type="Proteomes" id="UP001652620">
    <property type="component" value="Chromosome 2"/>
</dbReference>
<evidence type="ECO:0000313" key="8">
    <source>
        <dbReference type="Proteomes" id="UP001652620"/>
    </source>
</evidence>
<dbReference type="InterPro" id="IPR009003">
    <property type="entry name" value="Peptidase_S1_PA"/>
</dbReference>
<dbReference type="InterPro" id="IPR043504">
    <property type="entry name" value="Peptidase_S1_PA_chymotrypsin"/>
</dbReference>
<reference evidence="9" key="2">
    <citation type="submission" date="2025-08" db="UniProtKB">
        <authorList>
            <consortium name="RefSeq"/>
        </authorList>
    </citation>
    <scope>IDENTIFICATION</scope>
    <source>
        <tissue evidence="9">Adult</tissue>
    </source>
</reference>
<keyword evidence="3" id="KW-0378">Hydrolase</keyword>
<dbReference type="KEGG" id="bdr:105231857"/>
<feature type="domain" description="Peptidase S1" evidence="7">
    <location>
        <begin position="54"/>
        <end position="278"/>
    </location>
</feature>
<comment type="similarity">
    <text evidence="1">Belongs to the peptidase S1 family.</text>
</comment>
<dbReference type="InterPro" id="IPR050430">
    <property type="entry name" value="Peptidase_S1"/>
</dbReference>
<name>A0A6I9VIP3_BACDO</name>
<evidence type="ECO:0000259" key="7">
    <source>
        <dbReference type="PROSITE" id="PS50240"/>
    </source>
</evidence>
<dbReference type="InterPro" id="IPR001314">
    <property type="entry name" value="Peptidase_S1A"/>
</dbReference>
<dbReference type="PROSITE" id="PS50240">
    <property type="entry name" value="TRYPSIN_DOM"/>
    <property type="match status" value="1"/>
</dbReference>
<keyword evidence="8" id="KW-1185">Reference proteome</keyword>
<keyword evidence="2" id="KW-0645">Protease</keyword>
<organism evidence="8 9">
    <name type="scientific">Bactrocera dorsalis</name>
    <name type="common">Oriental fruit fly</name>
    <name type="synonym">Dacus dorsalis</name>
    <dbReference type="NCBI Taxonomy" id="27457"/>
    <lineage>
        <taxon>Eukaryota</taxon>
        <taxon>Metazoa</taxon>
        <taxon>Ecdysozoa</taxon>
        <taxon>Arthropoda</taxon>
        <taxon>Hexapoda</taxon>
        <taxon>Insecta</taxon>
        <taxon>Pterygota</taxon>
        <taxon>Neoptera</taxon>
        <taxon>Endopterygota</taxon>
        <taxon>Diptera</taxon>
        <taxon>Brachycera</taxon>
        <taxon>Muscomorpha</taxon>
        <taxon>Tephritoidea</taxon>
        <taxon>Tephritidae</taxon>
        <taxon>Bactrocera</taxon>
        <taxon>Bactrocera</taxon>
    </lineage>
</organism>